<dbReference type="EC" id="5.1.99.6" evidence="19"/>
<comment type="similarity">
    <text evidence="3 19">In the N-terminal section; belongs to the NnrE/AIBP family.</text>
</comment>
<dbReference type="PROSITE" id="PS51385">
    <property type="entry name" value="YJEF_N"/>
    <property type="match status" value="1"/>
</dbReference>
<dbReference type="PANTHER" id="PTHR12592:SF0">
    <property type="entry name" value="ATP-DEPENDENT (S)-NAD(P)H-HYDRATE DEHYDRATASE"/>
    <property type="match status" value="1"/>
</dbReference>
<feature type="binding site" evidence="18">
    <location>
        <begin position="136"/>
        <end position="142"/>
    </location>
    <ligand>
        <name>(6S)-NADPHX</name>
        <dbReference type="ChEBI" id="CHEBI:64076"/>
    </ligand>
</feature>
<comment type="caution">
    <text evidence="18">Lacks conserved residue(s) required for the propagation of feature annotation.</text>
</comment>
<comment type="similarity">
    <text evidence="18">Belongs to the NnrE/AIBP family.</text>
</comment>
<keyword evidence="13" id="KW-0511">Multifunctional enzyme</keyword>
<feature type="binding site" evidence="17">
    <location>
        <position position="262"/>
    </location>
    <ligand>
        <name>(6S)-NADPHX</name>
        <dbReference type="ChEBI" id="CHEBI:64076"/>
    </ligand>
</feature>
<evidence type="ECO:0000256" key="19">
    <source>
        <dbReference type="PIRNR" id="PIRNR017184"/>
    </source>
</evidence>
<feature type="binding site" evidence="17">
    <location>
        <position position="436"/>
    </location>
    <ligand>
        <name>AMP</name>
        <dbReference type="ChEBI" id="CHEBI:456215"/>
    </ligand>
</feature>
<feature type="binding site" evidence="17">
    <location>
        <position position="317"/>
    </location>
    <ligand>
        <name>(6S)-NADPHX</name>
        <dbReference type="ChEBI" id="CHEBI:64076"/>
    </ligand>
</feature>
<evidence type="ECO:0000256" key="4">
    <source>
        <dbReference type="ARBA" id="ARBA00009524"/>
    </source>
</evidence>
<comment type="catalytic activity">
    <reaction evidence="2 18 19">
        <text>(6R)-NADPHX = (6S)-NADPHX</text>
        <dbReference type="Rhea" id="RHEA:32227"/>
        <dbReference type="ChEBI" id="CHEBI:64076"/>
        <dbReference type="ChEBI" id="CHEBI:64077"/>
        <dbReference type="EC" id="5.1.99.6"/>
    </reaction>
</comment>
<feature type="binding site" evidence="18">
    <location>
        <position position="132"/>
    </location>
    <ligand>
        <name>K(+)</name>
        <dbReference type="ChEBI" id="CHEBI:29103"/>
    </ligand>
</feature>
<dbReference type="Proteomes" id="UP001548590">
    <property type="component" value="Unassembled WGS sequence"/>
</dbReference>
<evidence type="ECO:0000256" key="9">
    <source>
        <dbReference type="ARBA" id="ARBA00022958"/>
    </source>
</evidence>
<evidence type="ECO:0000256" key="8">
    <source>
        <dbReference type="ARBA" id="ARBA00022857"/>
    </source>
</evidence>
<comment type="function">
    <text evidence="17">Catalyzes the dehydration of the S-form of NAD(P)HX at the expense of ADP, which is converted to AMP. Together with NAD(P)HX epimerase, which catalyzes the epimerization of the S- and R-forms, the enzyme allows the repair of both epimers of NAD(P)HX, a damaged form of NAD(P)H that is a result of enzymatic or heat-dependent hydration.</text>
</comment>
<feature type="domain" description="YjeF N-terminal" evidence="21">
    <location>
        <begin position="17"/>
        <end position="222"/>
    </location>
</feature>
<evidence type="ECO:0000256" key="18">
    <source>
        <dbReference type="HAMAP-Rule" id="MF_01966"/>
    </source>
</evidence>
<accession>A0ABV2CRI3</accession>
<dbReference type="PROSITE" id="PS01050">
    <property type="entry name" value="YJEF_C_2"/>
    <property type="match status" value="1"/>
</dbReference>
<comment type="caution">
    <text evidence="22">The sequence shown here is derived from an EMBL/GenBank/DDBJ whole genome shotgun (WGS) entry which is preliminary data.</text>
</comment>
<feature type="binding site" evidence="17">
    <location>
        <position position="370"/>
    </location>
    <ligand>
        <name>(6S)-NADPHX</name>
        <dbReference type="ChEBI" id="CHEBI:64076"/>
    </ligand>
</feature>
<comment type="similarity">
    <text evidence="4 19">In the C-terminal section; belongs to the NnrD/CARKD family.</text>
</comment>
<evidence type="ECO:0000256" key="1">
    <source>
        <dbReference type="ARBA" id="ARBA00000013"/>
    </source>
</evidence>
<dbReference type="InterPro" id="IPR000631">
    <property type="entry name" value="CARKD"/>
</dbReference>
<feature type="binding site" evidence="17">
    <location>
        <position position="437"/>
    </location>
    <ligand>
        <name>(6S)-NADPHX</name>
        <dbReference type="ChEBI" id="CHEBI:64076"/>
    </ligand>
</feature>
<comment type="cofactor">
    <cofactor evidence="18 19">
        <name>K(+)</name>
        <dbReference type="ChEBI" id="CHEBI:29103"/>
    </cofactor>
    <text evidence="18 19">Binds 1 potassium ion per subunit.</text>
</comment>
<dbReference type="HAMAP" id="MF_01965">
    <property type="entry name" value="NADHX_dehydratase"/>
    <property type="match status" value="1"/>
</dbReference>
<feature type="binding site" evidence="18">
    <location>
        <position position="165"/>
    </location>
    <ligand>
        <name>(6S)-NADPHX</name>
        <dbReference type="ChEBI" id="CHEBI:64076"/>
    </ligand>
</feature>
<evidence type="ECO:0000256" key="12">
    <source>
        <dbReference type="ARBA" id="ARBA00023239"/>
    </source>
</evidence>
<dbReference type="Pfam" id="PF01256">
    <property type="entry name" value="Carb_kinase"/>
    <property type="match status" value="1"/>
</dbReference>
<organism evidence="22 23">
    <name type="scientific">Uliginosibacterium paludis</name>
    <dbReference type="NCBI Taxonomy" id="1615952"/>
    <lineage>
        <taxon>Bacteria</taxon>
        <taxon>Pseudomonadati</taxon>
        <taxon>Pseudomonadota</taxon>
        <taxon>Betaproteobacteria</taxon>
        <taxon>Rhodocyclales</taxon>
        <taxon>Zoogloeaceae</taxon>
        <taxon>Uliginosibacterium</taxon>
    </lineage>
</organism>
<feature type="domain" description="YjeF C-terminal" evidence="20">
    <location>
        <begin position="227"/>
        <end position="497"/>
    </location>
</feature>
<dbReference type="InterPro" id="IPR017953">
    <property type="entry name" value="Carbohydrate_kinase_pred_CS"/>
</dbReference>
<dbReference type="InterPro" id="IPR036652">
    <property type="entry name" value="YjeF_N_dom_sf"/>
</dbReference>
<dbReference type="EMBL" id="JBEWLZ010000006">
    <property type="protein sequence ID" value="MET1490519.1"/>
    <property type="molecule type" value="Genomic_DNA"/>
</dbReference>
<feature type="binding site" evidence="17">
    <location>
        <begin position="407"/>
        <end position="411"/>
    </location>
    <ligand>
        <name>AMP</name>
        <dbReference type="ChEBI" id="CHEBI:456215"/>
    </ligand>
</feature>
<evidence type="ECO:0000256" key="13">
    <source>
        <dbReference type="ARBA" id="ARBA00023268"/>
    </source>
</evidence>
<keyword evidence="8 17" id="KW-0521">NADP</keyword>
<evidence type="ECO:0000256" key="7">
    <source>
        <dbReference type="ARBA" id="ARBA00022840"/>
    </source>
</evidence>
<evidence type="ECO:0000256" key="2">
    <source>
        <dbReference type="ARBA" id="ARBA00000909"/>
    </source>
</evidence>
<dbReference type="InterPro" id="IPR030677">
    <property type="entry name" value="Nnr"/>
</dbReference>
<keyword evidence="10 17" id="KW-0520">NAD</keyword>
<dbReference type="InterPro" id="IPR029056">
    <property type="entry name" value="Ribokinase-like"/>
</dbReference>
<comment type="cofactor">
    <cofactor evidence="17">
        <name>Mg(2+)</name>
        <dbReference type="ChEBI" id="CHEBI:18420"/>
    </cofactor>
</comment>
<evidence type="ECO:0000256" key="11">
    <source>
        <dbReference type="ARBA" id="ARBA00023235"/>
    </source>
</evidence>
<keyword evidence="11 18" id="KW-0413">Isomerase</keyword>
<evidence type="ECO:0000259" key="20">
    <source>
        <dbReference type="PROSITE" id="PS51383"/>
    </source>
</evidence>
<dbReference type="Gene3D" id="3.40.1190.20">
    <property type="match status" value="1"/>
</dbReference>
<comment type="function">
    <text evidence="14 19">Bifunctional enzyme that catalyzes the epimerization of the S- and R-forms of NAD(P)HX and the dehydration of the S-form of NAD(P)HX at the expense of ADP, which is converted to AMP. This allows the repair of both epimers of NAD(P)HX, a damaged form of NAD(P)H that is a result of enzymatic or heat-dependent hydration.</text>
</comment>
<evidence type="ECO:0000256" key="3">
    <source>
        <dbReference type="ARBA" id="ARBA00006001"/>
    </source>
</evidence>
<dbReference type="HAMAP" id="MF_01966">
    <property type="entry name" value="NADHX_epimerase"/>
    <property type="match status" value="1"/>
</dbReference>
<comment type="function">
    <text evidence="18">Catalyzes the epimerization of the S- and R-forms of NAD(P)HX, a damaged form of NAD(P)H that is a result of enzymatic or heat-dependent hydration. This is a prerequisite for the S-specific NAD(P)H-hydrate dehydratase to allow the repair of both epimers of NAD(P)HX.</text>
</comment>
<dbReference type="Gene3D" id="3.40.50.10260">
    <property type="entry name" value="YjeF N-terminal domain"/>
    <property type="match status" value="1"/>
</dbReference>
<evidence type="ECO:0000256" key="5">
    <source>
        <dbReference type="ARBA" id="ARBA00022723"/>
    </source>
</evidence>
<dbReference type="InterPro" id="IPR004443">
    <property type="entry name" value="YjeF_N_dom"/>
</dbReference>
<comment type="subunit">
    <text evidence="17">Homotetramer.</text>
</comment>
<dbReference type="NCBIfam" id="TIGR00197">
    <property type="entry name" value="yjeF_nterm"/>
    <property type="match status" value="1"/>
</dbReference>
<dbReference type="EC" id="4.2.1.136" evidence="19"/>
<feature type="binding site" evidence="18">
    <location>
        <position position="168"/>
    </location>
    <ligand>
        <name>K(+)</name>
        <dbReference type="ChEBI" id="CHEBI:29103"/>
    </ligand>
</feature>
<evidence type="ECO:0000313" key="22">
    <source>
        <dbReference type="EMBL" id="MET1490519.1"/>
    </source>
</evidence>
<evidence type="ECO:0000256" key="15">
    <source>
        <dbReference type="ARBA" id="ARBA00048238"/>
    </source>
</evidence>
<dbReference type="PIRSF" id="PIRSF017184">
    <property type="entry name" value="Nnr"/>
    <property type="match status" value="1"/>
</dbReference>
<dbReference type="SUPFAM" id="SSF64153">
    <property type="entry name" value="YjeF N-terminal domain-like"/>
    <property type="match status" value="1"/>
</dbReference>
<evidence type="ECO:0000256" key="14">
    <source>
        <dbReference type="ARBA" id="ARBA00025153"/>
    </source>
</evidence>
<keyword evidence="12 17" id="KW-0456">Lyase</keyword>
<comment type="catalytic activity">
    <reaction evidence="16 17 19">
        <text>(6S)-NADPHX + ADP = AMP + phosphate + NADPH + H(+)</text>
        <dbReference type="Rhea" id="RHEA:32235"/>
        <dbReference type="ChEBI" id="CHEBI:15378"/>
        <dbReference type="ChEBI" id="CHEBI:43474"/>
        <dbReference type="ChEBI" id="CHEBI:57783"/>
        <dbReference type="ChEBI" id="CHEBI:64076"/>
        <dbReference type="ChEBI" id="CHEBI:456215"/>
        <dbReference type="ChEBI" id="CHEBI:456216"/>
        <dbReference type="EC" id="4.2.1.136"/>
    </reaction>
</comment>
<protein>
    <recommendedName>
        <fullName evidence="19">Bifunctional NAD(P)H-hydrate repair enzyme</fullName>
    </recommendedName>
    <alternativeName>
        <fullName evidence="19">Nicotinamide nucleotide repair protein</fullName>
    </alternativeName>
    <domain>
        <recommendedName>
            <fullName evidence="19">ADP-dependent (S)-NAD(P)H-hydrate dehydratase</fullName>
            <ecNumber evidence="19">4.2.1.136</ecNumber>
        </recommendedName>
        <alternativeName>
            <fullName evidence="19">ADP-dependent NAD(P)HX dehydratase</fullName>
        </alternativeName>
    </domain>
    <domain>
        <recommendedName>
            <fullName evidence="19">NAD(P)H-hydrate epimerase</fullName>
            <ecNumber evidence="19">5.1.99.6</ecNumber>
        </recommendedName>
    </domain>
</protein>
<sequence length="501" mass="52003">MNAQYGQLLRNGFAPAQPILDRSGLHELEARHAGCVPPLMERAGQAAANWALELIAPARGPVLVLCGPGNNGGDGYVLARLLREQGCEVLLVSQNPAGPLPPDAAEARERWLAAGGQIQRDFVGTRWALVVDALFGIGLKRSPEGLHAEWITRLNAFSCPVLALDIPSGLDAGTGRLHSPCVRASHTATFIAHKPGLLTLEGPDHCGELRLFDLGLELPAGGARLIAPGLFAGCLRRRARNVHKGQFGAAGLIGGAEGMQGAALLAARAALHLGPGKVFLGLLDAAAGGVDATQPELMLRRAGDLFLLASALALGPGMGQSEAAMLLLRRGLIFSGPLLLDADALNMLADDAALHALLRQREQPAVLTPHPAEAARLLQASTSELQSDRVRSARELARKFRSVVVLKGCGSVIAAHDGAWFINASGHGGMAAGGMGDVLSGLIIGLLAQGWSPLEAACAACHLHGVAAEDLAAEGIGPVGLTPSETIRAARYRFNAWLAAS</sequence>
<dbReference type="PROSITE" id="PS51383">
    <property type="entry name" value="YJEF_C_3"/>
    <property type="match status" value="1"/>
</dbReference>
<dbReference type="CDD" id="cd01171">
    <property type="entry name" value="YXKO-related"/>
    <property type="match status" value="1"/>
</dbReference>
<evidence type="ECO:0000256" key="6">
    <source>
        <dbReference type="ARBA" id="ARBA00022741"/>
    </source>
</evidence>
<evidence type="ECO:0000256" key="17">
    <source>
        <dbReference type="HAMAP-Rule" id="MF_01965"/>
    </source>
</evidence>
<dbReference type="SUPFAM" id="SSF53613">
    <property type="entry name" value="Ribokinase-like"/>
    <property type="match status" value="1"/>
</dbReference>
<keyword evidence="5 18" id="KW-0479">Metal-binding</keyword>
<dbReference type="PANTHER" id="PTHR12592">
    <property type="entry name" value="ATP-DEPENDENT (S)-NAD(P)H-HYDRATE DEHYDRATASE FAMILY MEMBER"/>
    <property type="match status" value="1"/>
</dbReference>
<keyword evidence="6 17" id="KW-0547">Nucleotide-binding</keyword>
<reference evidence="22 23" key="1">
    <citation type="submission" date="2024-07" db="EMBL/GenBank/DDBJ databases">
        <title>Uliginosibacterium paludis KCTC:42655.</title>
        <authorList>
            <person name="Kim M.K."/>
        </authorList>
    </citation>
    <scope>NUCLEOTIDE SEQUENCE [LARGE SCALE GENOMIC DNA]</scope>
    <source>
        <strain evidence="22 23">KCTC 42655</strain>
    </source>
</reference>
<evidence type="ECO:0000313" key="23">
    <source>
        <dbReference type="Proteomes" id="UP001548590"/>
    </source>
</evidence>
<comment type="similarity">
    <text evidence="17">Belongs to the NnrD/CARKD family.</text>
</comment>
<feature type="binding site" evidence="18">
    <location>
        <position position="71"/>
    </location>
    <ligand>
        <name>K(+)</name>
        <dbReference type="ChEBI" id="CHEBI:29103"/>
    </ligand>
</feature>
<evidence type="ECO:0000256" key="16">
    <source>
        <dbReference type="ARBA" id="ARBA00049209"/>
    </source>
</evidence>
<feature type="binding site" evidence="18">
    <location>
        <begin position="70"/>
        <end position="74"/>
    </location>
    <ligand>
        <name>(6S)-NADPHX</name>
        <dbReference type="ChEBI" id="CHEBI:64076"/>
    </ligand>
</feature>
<comment type="catalytic activity">
    <reaction evidence="1 18 19">
        <text>(6R)-NADHX = (6S)-NADHX</text>
        <dbReference type="Rhea" id="RHEA:32215"/>
        <dbReference type="ChEBI" id="CHEBI:64074"/>
        <dbReference type="ChEBI" id="CHEBI:64075"/>
        <dbReference type="EC" id="5.1.99.6"/>
    </reaction>
</comment>
<evidence type="ECO:0000259" key="21">
    <source>
        <dbReference type="PROSITE" id="PS51385"/>
    </source>
</evidence>
<name>A0ABV2CRI3_9RHOO</name>
<keyword evidence="23" id="KW-1185">Reference proteome</keyword>
<gene>
    <name evidence="17" type="primary">nnrD</name>
    <name evidence="18" type="synonym">nnrE</name>
    <name evidence="22" type="ORF">ABVT11_11850</name>
</gene>
<evidence type="ECO:0000256" key="10">
    <source>
        <dbReference type="ARBA" id="ARBA00023027"/>
    </source>
</evidence>
<dbReference type="Pfam" id="PF03853">
    <property type="entry name" value="YjeF_N"/>
    <property type="match status" value="1"/>
</dbReference>
<proteinExistence type="inferred from homology"/>
<keyword evidence="7 17" id="KW-0067">ATP-binding</keyword>
<keyword evidence="9 18" id="KW-0630">Potassium</keyword>
<dbReference type="NCBIfam" id="TIGR00196">
    <property type="entry name" value="yjeF_cterm"/>
    <property type="match status" value="1"/>
</dbReference>
<comment type="catalytic activity">
    <reaction evidence="15 17 19">
        <text>(6S)-NADHX + ADP = AMP + phosphate + NADH + H(+)</text>
        <dbReference type="Rhea" id="RHEA:32223"/>
        <dbReference type="ChEBI" id="CHEBI:15378"/>
        <dbReference type="ChEBI" id="CHEBI:43474"/>
        <dbReference type="ChEBI" id="CHEBI:57945"/>
        <dbReference type="ChEBI" id="CHEBI:64074"/>
        <dbReference type="ChEBI" id="CHEBI:456215"/>
        <dbReference type="ChEBI" id="CHEBI:456216"/>
        <dbReference type="EC" id="4.2.1.136"/>
    </reaction>
</comment>
<dbReference type="RefSeq" id="WP_345927832.1">
    <property type="nucleotide sequence ID" value="NZ_JBDIVF010000004.1"/>
</dbReference>